<dbReference type="PRINTS" id="PR00344">
    <property type="entry name" value="BCTRLSENSOR"/>
</dbReference>
<evidence type="ECO:0000256" key="8">
    <source>
        <dbReference type="ARBA" id="ARBA00022840"/>
    </source>
</evidence>
<dbReference type="Proteomes" id="UP000019276">
    <property type="component" value="Unassembled WGS sequence"/>
</dbReference>
<dbReference type="PANTHER" id="PTHR45339">
    <property type="entry name" value="HYBRID SIGNAL TRANSDUCTION HISTIDINE KINASE J"/>
    <property type="match status" value="1"/>
</dbReference>
<evidence type="ECO:0000259" key="14">
    <source>
        <dbReference type="PROSITE" id="PS50109"/>
    </source>
</evidence>
<evidence type="ECO:0000256" key="2">
    <source>
        <dbReference type="ARBA" id="ARBA00004370"/>
    </source>
</evidence>
<dbReference type="STRING" id="1328313.DS2_06601"/>
<keyword evidence="8" id="KW-0067">ATP-binding</keyword>
<dbReference type="InterPro" id="IPR001610">
    <property type="entry name" value="PAC"/>
</dbReference>
<dbReference type="PROSITE" id="PS50110">
    <property type="entry name" value="RESPONSE_REGULATORY"/>
    <property type="match status" value="2"/>
</dbReference>
<dbReference type="GO" id="GO:0016020">
    <property type="term" value="C:membrane"/>
    <property type="evidence" value="ECO:0007669"/>
    <property type="project" value="UniProtKB-SubCell"/>
</dbReference>
<dbReference type="InterPro" id="IPR035965">
    <property type="entry name" value="PAS-like_dom_sf"/>
</dbReference>
<dbReference type="PANTHER" id="PTHR45339:SF1">
    <property type="entry name" value="HYBRID SIGNAL TRANSDUCTION HISTIDINE KINASE J"/>
    <property type="match status" value="1"/>
</dbReference>
<dbReference type="GO" id="GO:0005524">
    <property type="term" value="F:ATP binding"/>
    <property type="evidence" value="ECO:0007669"/>
    <property type="project" value="UniProtKB-KW"/>
</dbReference>
<dbReference type="NCBIfam" id="TIGR00229">
    <property type="entry name" value="sensory_box"/>
    <property type="match status" value="1"/>
</dbReference>
<dbReference type="SMART" id="SM00086">
    <property type="entry name" value="PAC"/>
    <property type="match status" value="1"/>
</dbReference>
<dbReference type="InterPro" id="IPR036097">
    <property type="entry name" value="HisK_dim/P_sf"/>
</dbReference>
<dbReference type="Pfam" id="PF08447">
    <property type="entry name" value="PAS_3"/>
    <property type="match status" value="1"/>
</dbReference>
<dbReference type="InterPro" id="IPR036890">
    <property type="entry name" value="HATPase_C_sf"/>
</dbReference>
<dbReference type="InterPro" id="IPR003660">
    <property type="entry name" value="HAMP_dom"/>
</dbReference>
<keyword evidence="13" id="KW-1133">Transmembrane helix</keyword>
<feature type="domain" description="Histidine kinase" evidence="14">
    <location>
        <begin position="557"/>
        <end position="781"/>
    </location>
</feature>
<dbReference type="CDD" id="cd17546">
    <property type="entry name" value="REC_hyHK_CKI1_RcsC-like"/>
    <property type="match status" value="2"/>
</dbReference>
<dbReference type="PROSITE" id="PS50113">
    <property type="entry name" value="PAC"/>
    <property type="match status" value="1"/>
</dbReference>
<evidence type="ECO:0000313" key="18">
    <source>
        <dbReference type="EMBL" id="EWH10940.1"/>
    </source>
</evidence>
<dbReference type="SUPFAM" id="SSF52172">
    <property type="entry name" value="CheY-like"/>
    <property type="match status" value="2"/>
</dbReference>
<feature type="domain" description="Response regulatory" evidence="15">
    <location>
        <begin position="798"/>
        <end position="918"/>
    </location>
</feature>
<dbReference type="CDD" id="cd00130">
    <property type="entry name" value="PAS"/>
    <property type="match status" value="1"/>
</dbReference>
<dbReference type="Gene3D" id="3.40.50.2300">
    <property type="match status" value="2"/>
</dbReference>
<dbReference type="SUPFAM" id="SSF47384">
    <property type="entry name" value="Homodimeric domain of signal transducing histidine kinase"/>
    <property type="match status" value="1"/>
</dbReference>
<dbReference type="PATRIC" id="fig|1328313.3.peg.1353"/>
<evidence type="ECO:0000256" key="1">
    <source>
        <dbReference type="ARBA" id="ARBA00000085"/>
    </source>
</evidence>
<dbReference type="AlphaFoldDB" id="W7R005"/>
<dbReference type="Pfam" id="PF00512">
    <property type="entry name" value="HisKA"/>
    <property type="match status" value="1"/>
</dbReference>
<dbReference type="Gene3D" id="6.10.340.10">
    <property type="match status" value="1"/>
</dbReference>
<evidence type="ECO:0000256" key="6">
    <source>
        <dbReference type="ARBA" id="ARBA00022741"/>
    </source>
</evidence>
<dbReference type="InterPro" id="IPR000014">
    <property type="entry name" value="PAS"/>
</dbReference>
<feature type="modified residue" description="4-aspartylphosphate" evidence="12">
    <location>
        <position position="851"/>
    </location>
</feature>
<dbReference type="EMBL" id="ARZY01000008">
    <property type="protein sequence ID" value="EWH10940.1"/>
    <property type="molecule type" value="Genomic_DNA"/>
</dbReference>
<feature type="transmembrane region" description="Helical" evidence="13">
    <location>
        <begin position="327"/>
        <end position="349"/>
    </location>
</feature>
<dbReference type="eggNOG" id="COG2205">
    <property type="taxonomic scope" value="Bacteria"/>
</dbReference>
<protein>
    <recommendedName>
        <fullName evidence="11">Sensory/regulatory protein RpfC</fullName>
        <ecNumber evidence="3">2.7.13.3</ecNumber>
    </recommendedName>
</protein>
<sequence>MNNIGQSKHKTYTKLSRRLLLFIVILTIVPIIFVSFVGYQQAKLGLAEQAEDKLRQTSRLTVNFIDNWFDYRLMDIASQAQLPHYWHLLEQLSLGLAHSKLTADVYVKSYAWAQIVHEHQAPIRQFFNGYDYIDDLYLIDSSGNILFSVLKDKDFGQNLFSGSANTSRFAQTAKQTLTTGNTLFSDFEFYPTKRRGNYPVSGFLTAALLTPEGKRIGVLALKISLERILNLMESLPDQSLIMNQYLVDTDGYLRTPQDKGQWQTVFEQEVDFSLLIDGYDLDSDLYRYKNNLGISVIAAVHDITVKNISWKLVSEVSTQQVFSSANGIGLITIGVVLLTSVIVILLVWFQSNKITQPLVELTRSASKVAQGQQNVRVNVSTGDEIEQLADSFNDMLVQKHQHELSIIEKSKQLALVVESAQVGTWDWHVEEDRIYVNDKWAEIIGAYKTDIADYSLNIWLEGVHPEDKYRVFKAFIRHRRGKAKRYECEFRYWHKDGHWVWLFATGLIVALGQQQLPGRVLGTHMDISDRKQAEYELIAAKELAEQGAKAKSEFLASMSHEIRTPMNGVLGMLGLLVDSELSAQQKHRVKIAYTSAKSLLTLINDILDFSKVDAGKLELELLDFNLPLMLGEFTEAIAFQANSKGLEIILDLRGVKLNNVKGDPSRLRQILTNLVGNAIKFTEQGEISIKVELSEVVVNKQTRLKLLCSVSDTGIGISADKQASLFLPFHQVDASTTRKYGGTGLGLAICRKLVELMEGHIRVHSIKDRGSTFLFDVLLDKSTLAEAEIPNADVTNMHVLVVDDNHTNLDVFRSQLGCWGIKVTEAYSGQLALDLCKLAKVKKPFDIAFLDMHMPHMDGVELAEHFKANPQTRDIPLIMMTSSGQPGDIRYIADIGFVGYFSKPTTATDLLAAISIVVDGGDVLQQAKPLITHEYIQTLASSEPKKQAAKPFESSYSWTQGTRVLLVEDNPINQAVAEAMLGKLHLTIDVADNGVQALKMLNAANQTCPYTCILMDCQMPEMDGYETTRRIRNGDAGEAYKRVTIIAMTANAMEGDREKCISAGMDDYIAKPIDPLVLENKLLKWLS</sequence>
<proteinExistence type="predicted"/>
<feature type="transmembrane region" description="Helical" evidence="13">
    <location>
        <begin position="499"/>
        <end position="516"/>
    </location>
</feature>
<dbReference type="Gene3D" id="1.10.287.130">
    <property type="match status" value="1"/>
</dbReference>
<evidence type="ECO:0000256" key="5">
    <source>
        <dbReference type="ARBA" id="ARBA00022679"/>
    </source>
</evidence>
<dbReference type="InterPro" id="IPR005467">
    <property type="entry name" value="His_kinase_dom"/>
</dbReference>
<dbReference type="CDD" id="cd18773">
    <property type="entry name" value="PDC1_HK_sensor"/>
    <property type="match status" value="1"/>
</dbReference>
<dbReference type="CDD" id="cd06225">
    <property type="entry name" value="HAMP"/>
    <property type="match status" value="1"/>
</dbReference>
<organism evidence="18 19">
    <name type="scientific">Catenovulum agarivorans DS-2</name>
    <dbReference type="NCBI Taxonomy" id="1328313"/>
    <lineage>
        <taxon>Bacteria</taxon>
        <taxon>Pseudomonadati</taxon>
        <taxon>Pseudomonadota</taxon>
        <taxon>Gammaproteobacteria</taxon>
        <taxon>Alteromonadales</taxon>
        <taxon>Alteromonadaceae</taxon>
        <taxon>Catenovulum</taxon>
    </lineage>
</organism>
<evidence type="ECO:0000256" key="3">
    <source>
        <dbReference type="ARBA" id="ARBA00012438"/>
    </source>
</evidence>
<name>W7R005_9ALTE</name>
<comment type="caution">
    <text evidence="18">The sequence shown here is derived from an EMBL/GenBank/DDBJ whole genome shotgun (WGS) entry which is preliminary data.</text>
</comment>
<dbReference type="SMART" id="SM00304">
    <property type="entry name" value="HAMP"/>
    <property type="match status" value="1"/>
</dbReference>
<dbReference type="InterPro" id="IPR004358">
    <property type="entry name" value="Sig_transdc_His_kin-like_C"/>
</dbReference>
<gene>
    <name evidence="18" type="ORF">DS2_06601</name>
</gene>
<dbReference type="InterPro" id="IPR003594">
    <property type="entry name" value="HATPase_dom"/>
</dbReference>
<accession>W7R005</accession>
<feature type="modified residue" description="4-aspartylphosphate" evidence="12">
    <location>
        <position position="1016"/>
    </location>
</feature>
<comment type="subunit">
    <text evidence="10">At low DSF concentrations, interacts with RpfF.</text>
</comment>
<dbReference type="InterPro" id="IPR013655">
    <property type="entry name" value="PAS_fold_3"/>
</dbReference>
<dbReference type="Pfam" id="PF02518">
    <property type="entry name" value="HATPase_c"/>
    <property type="match status" value="1"/>
</dbReference>
<dbReference type="Pfam" id="PF00072">
    <property type="entry name" value="Response_reg"/>
    <property type="match status" value="2"/>
</dbReference>
<evidence type="ECO:0000256" key="11">
    <source>
        <dbReference type="ARBA" id="ARBA00068150"/>
    </source>
</evidence>
<keyword evidence="4 12" id="KW-0597">Phosphoprotein</keyword>
<dbReference type="CDD" id="cd16922">
    <property type="entry name" value="HATPase_EvgS-ArcB-TorS-like"/>
    <property type="match status" value="1"/>
</dbReference>
<keyword evidence="7 18" id="KW-0418">Kinase</keyword>
<dbReference type="RefSeq" id="WP_051479682.1">
    <property type="nucleotide sequence ID" value="NZ_ARZY01000008.1"/>
</dbReference>
<dbReference type="FunFam" id="1.10.287.130:FF:000002">
    <property type="entry name" value="Two-component osmosensing histidine kinase"/>
    <property type="match status" value="1"/>
</dbReference>
<keyword evidence="19" id="KW-1185">Reference proteome</keyword>
<dbReference type="SMART" id="SM00387">
    <property type="entry name" value="HATPase_c"/>
    <property type="match status" value="1"/>
</dbReference>
<dbReference type="EC" id="2.7.13.3" evidence="3"/>
<keyword evidence="9" id="KW-0902">Two-component regulatory system</keyword>
<dbReference type="GO" id="GO:0000155">
    <property type="term" value="F:phosphorelay sensor kinase activity"/>
    <property type="evidence" value="ECO:0007669"/>
    <property type="project" value="InterPro"/>
</dbReference>
<feature type="domain" description="PAC" evidence="16">
    <location>
        <begin position="486"/>
        <end position="539"/>
    </location>
</feature>
<feature type="domain" description="Response regulatory" evidence="15">
    <location>
        <begin position="963"/>
        <end position="1086"/>
    </location>
</feature>
<dbReference type="InterPro" id="IPR011006">
    <property type="entry name" value="CheY-like_superfamily"/>
</dbReference>
<dbReference type="SUPFAM" id="SSF55785">
    <property type="entry name" value="PYP-like sensor domain (PAS domain)"/>
    <property type="match status" value="1"/>
</dbReference>
<evidence type="ECO:0000259" key="17">
    <source>
        <dbReference type="PROSITE" id="PS50885"/>
    </source>
</evidence>
<keyword evidence="13" id="KW-0472">Membrane</keyword>
<dbReference type="SUPFAM" id="SSF158472">
    <property type="entry name" value="HAMP domain-like"/>
    <property type="match status" value="1"/>
</dbReference>
<dbReference type="OrthoDB" id="9810730at2"/>
<evidence type="ECO:0000259" key="15">
    <source>
        <dbReference type="PROSITE" id="PS50110"/>
    </source>
</evidence>
<dbReference type="SMART" id="SM00448">
    <property type="entry name" value="REC"/>
    <property type="match status" value="2"/>
</dbReference>
<feature type="transmembrane region" description="Helical" evidence="13">
    <location>
        <begin position="20"/>
        <end position="39"/>
    </location>
</feature>
<evidence type="ECO:0000256" key="10">
    <source>
        <dbReference type="ARBA" id="ARBA00064003"/>
    </source>
</evidence>
<evidence type="ECO:0000256" key="4">
    <source>
        <dbReference type="ARBA" id="ARBA00022553"/>
    </source>
</evidence>
<dbReference type="Gene3D" id="3.30.565.10">
    <property type="entry name" value="Histidine kinase-like ATPase, C-terminal domain"/>
    <property type="match status" value="1"/>
</dbReference>
<dbReference type="FunFam" id="3.30.565.10:FF:000010">
    <property type="entry name" value="Sensor histidine kinase RcsC"/>
    <property type="match status" value="1"/>
</dbReference>
<dbReference type="PROSITE" id="PS50109">
    <property type="entry name" value="HIS_KIN"/>
    <property type="match status" value="1"/>
</dbReference>
<dbReference type="InterPro" id="IPR003661">
    <property type="entry name" value="HisK_dim/P_dom"/>
</dbReference>
<comment type="catalytic activity">
    <reaction evidence="1">
        <text>ATP + protein L-histidine = ADP + protein N-phospho-L-histidine.</text>
        <dbReference type="EC" id="2.7.13.3"/>
    </reaction>
</comment>
<keyword evidence="5" id="KW-0808">Transferase</keyword>
<evidence type="ECO:0000256" key="7">
    <source>
        <dbReference type="ARBA" id="ARBA00022777"/>
    </source>
</evidence>
<dbReference type="SUPFAM" id="SSF55874">
    <property type="entry name" value="ATPase domain of HSP90 chaperone/DNA topoisomerase II/histidine kinase"/>
    <property type="match status" value="1"/>
</dbReference>
<keyword evidence="6" id="KW-0547">Nucleotide-binding</keyword>
<evidence type="ECO:0000313" key="19">
    <source>
        <dbReference type="Proteomes" id="UP000019276"/>
    </source>
</evidence>
<dbReference type="InterPro" id="IPR001789">
    <property type="entry name" value="Sig_transdc_resp-reg_receiver"/>
</dbReference>
<evidence type="ECO:0000256" key="13">
    <source>
        <dbReference type="SAM" id="Phobius"/>
    </source>
</evidence>
<reference evidence="18 19" key="1">
    <citation type="journal article" date="2014" name="Genome Announc.">
        <title>Draft Genome Sequence of the Agar-Degrading Bacterium Catenovulum sp. Strain DS-2, Isolated from Intestines of Haliotis diversicolor.</title>
        <authorList>
            <person name="Shan D."/>
            <person name="Li X."/>
            <person name="Gu Z."/>
            <person name="Wei G."/>
            <person name="Gao Z."/>
            <person name="Shao Z."/>
        </authorList>
    </citation>
    <scope>NUCLEOTIDE SEQUENCE [LARGE SCALE GENOMIC DNA]</scope>
    <source>
        <strain evidence="18 19">DS-2</strain>
    </source>
</reference>
<dbReference type="SMART" id="SM00388">
    <property type="entry name" value="HisKA"/>
    <property type="match status" value="1"/>
</dbReference>
<dbReference type="CDD" id="cd00082">
    <property type="entry name" value="HisKA"/>
    <property type="match status" value="1"/>
</dbReference>
<dbReference type="eggNOG" id="COG0642">
    <property type="taxonomic scope" value="Bacteria"/>
</dbReference>
<dbReference type="Pfam" id="PF00672">
    <property type="entry name" value="HAMP"/>
    <property type="match status" value="1"/>
</dbReference>
<evidence type="ECO:0000256" key="9">
    <source>
        <dbReference type="ARBA" id="ARBA00023012"/>
    </source>
</evidence>
<evidence type="ECO:0000256" key="12">
    <source>
        <dbReference type="PROSITE-ProRule" id="PRU00169"/>
    </source>
</evidence>
<dbReference type="PROSITE" id="PS50885">
    <property type="entry name" value="HAMP"/>
    <property type="match status" value="1"/>
</dbReference>
<evidence type="ECO:0000259" key="16">
    <source>
        <dbReference type="PROSITE" id="PS50113"/>
    </source>
</evidence>
<keyword evidence="13" id="KW-0812">Transmembrane</keyword>
<dbReference type="Gene3D" id="3.30.450.20">
    <property type="entry name" value="PAS domain"/>
    <property type="match status" value="1"/>
</dbReference>
<comment type="subcellular location">
    <subcellularLocation>
        <location evidence="2">Membrane</location>
    </subcellularLocation>
</comment>
<dbReference type="InterPro" id="IPR000700">
    <property type="entry name" value="PAS-assoc_C"/>
</dbReference>
<feature type="domain" description="HAMP" evidence="17">
    <location>
        <begin position="352"/>
        <end position="404"/>
    </location>
</feature>